<dbReference type="RefSeq" id="WP_005373183.1">
    <property type="nucleotide sequence ID" value="NZ_CM001475.1"/>
</dbReference>
<feature type="chain" id="PRO_5003612031" description="GumN protein" evidence="1">
    <location>
        <begin position="20"/>
        <end position="291"/>
    </location>
</feature>
<dbReference type="PANTHER" id="PTHR40590">
    <property type="entry name" value="CYTOPLASMIC PROTEIN-RELATED"/>
    <property type="match status" value="1"/>
</dbReference>
<dbReference type="Proteomes" id="UP000005090">
    <property type="component" value="Chromosome"/>
</dbReference>
<keyword evidence="3" id="KW-1185">Reference proteome</keyword>
<organism evidence="2 3">
    <name type="scientific">Methylomicrobium album BG8</name>
    <dbReference type="NCBI Taxonomy" id="686340"/>
    <lineage>
        <taxon>Bacteria</taxon>
        <taxon>Pseudomonadati</taxon>
        <taxon>Pseudomonadota</taxon>
        <taxon>Gammaproteobacteria</taxon>
        <taxon>Methylococcales</taxon>
        <taxon>Methylococcaceae</taxon>
        <taxon>Methylomicrobium</taxon>
    </lineage>
</organism>
<keyword evidence="1" id="KW-0732">Signal</keyword>
<dbReference type="HOGENOM" id="CLU_057525_0_1_6"/>
<dbReference type="CDD" id="cd14789">
    <property type="entry name" value="Tiki"/>
    <property type="match status" value="1"/>
</dbReference>
<dbReference type="eggNOG" id="COG3735">
    <property type="taxonomic scope" value="Bacteria"/>
</dbReference>
<dbReference type="PANTHER" id="PTHR40590:SF1">
    <property type="entry name" value="CYTOPLASMIC PROTEIN"/>
    <property type="match status" value="1"/>
</dbReference>
<evidence type="ECO:0000313" key="2">
    <source>
        <dbReference type="EMBL" id="EIC30530.1"/>
    </source>
</evidence>
<dbReference type="InterPro" id="IPR047111">
    <property type="entry name" value="YbaP-like"/>
</dbReference>
<reference evidence="2 3" key="1">
    <citation type="journal article" date="2013" name="Genome Announc.">
        <title>Genome Sequence of the Obligate Gammaproteobacterial Methanotroph Methylomicrobium album Strain BG8.</title>
        <authorList>
            <person name="Kits K.D."/>
            <person name="Kalyuzhnaya M.G."/>
            <person name="Klotz M.G."/>
            <person name="Jetten M.S."/>
            <person name="Op den Camp H.J."/>
            <person name="Vuilleumier S."/>
            <person name="Bringel F."/>
            <person name="Dispirito A.A."/>
            <person name="Murrell J.C."/>
            <person name="Bruce D."/>
            <person name="Cheng J.F."/>
            <person name="Copeland A."/>
            <person name="Goodwin L."/>
            <person name="Hauser L."/>
            <person name="Lajus A."/>
            <person name="Land M.L."/>
            <person name="Lapidus A."/>
            <person name="Lucas S."/>
            <person name="Medigue C."/>
            <person name="Pitluck S."/>
            <person name="Woyke T."/>
            <person name="Zeytun A."/>
            <person name="Stein L.Y."/>
        </authorList>
    </citation>
    <scope>NUCLEOTIDE SEQUENCE [LARGE SCALE GENOMIC DNA]</scope>
    <source>
        <strain evidence="2 3">BG8</strain>
    </source>
</reference>
<dbReference type="AlphaFoldDB" id="H8GL49"/>
<accession>H8GL49</accession>
<dbReference type="InterPro" id="IPR002816">
    <property type="entry name" value="TraB/PrgY/GumN_fam"/>
</dbReference>
<name>H8GL49_METAL</name>
<dbReference type="STRING" id="686340.Metal_2841"/>
<sequence>MGRRLSLLLLLLYWAQASAKPPTPLLWEVSDEDNSIYLLGSFHMLKAEDYPLADPVNKAFDEAGKVYFEVSPDELNDVARVQSLMKTGMIAGDGTLEQSLHPETWQRLQSYCEANGLPLDTFRTMKPWLAALTIASLETVKAGYLPDLGLDRHYMEMAAIAHKETAGLESLSQQFSVFDRMEAKEQELFLNQTLKDMRDPRQLHELHRHWRNGDADGLLQLLRQDTVNEIPEFYRRLNSERNRAWLPQIAAFLKENREGSALVVVGSLHLLGAEGLIELLRRQGFRTVQVQ</sequence>
<evidence type="ECO:0008006" key="4">
    <source>
        <dbReference type="Google" id="ProtNLM"/>
    </source>
</evidence>
<dbReference type="EMBL" id="CM001475">
    <property type="protein sequence ID" value="EIC30530.1"/>
    <property type="molecule type" value="Genomic_DNA"/>
</dbReference>
<gene>
    <name evidence="2" type="ORF">Metal_2841</name>
</gene>
<feature type="signal peptide" evidence="1">
    <location>
        <begin position="1"/>
        <end position="19"/>
    </location>
</feature>
<evidence type="ECO:0000256" key="1">
    <source>
        <dbReference type="SAM" id="SignalP"/>
    </source>
</evidence>
<protein>
    <recommendedName>
        <fullName evidence="4">GumN protein</fullName>
    </recommendedName>
</protein>
<dbReference type="Pfam" id="PF01963">
    <property type="entry name" value="TraB_PrgY_gumN"/>
    <property type="match status" value="1"/>
</dbReference>
<evidence type="ECO:0000313" key="3">
    <source>
        <dbReference type="Proteomes" id="UP000005090"/>
    </source>
</evidence>
<proteinExistence type="predicted"/>